<dbReference type="OrthoDB" id="5295180at2"/>
<reference evidence="4" key="1">
    <citation type="journal article" date="2009" name="Environ. Microbiol.">
        <title>The genome of Polaromonas naphthalenivorans strain CJ2, isolated from coal tar-contaminated sediment, reveals physiological and metabolic versatility and evolution through extensive horizontal gene transfer.</title>
        <authorList>
            <person name="Yagi J.M."/>
            <person name="Sims D."/>
            <person name="Brettin T."/>
            <person name="Bruce D."/>
            <person name="Madsen E.L."/>
        </authorList>
    </citation>
    <scope>NUCLEOTIDE SEQUENCE [LARGE SCALE GENOMIC DNA]</scope>
    <source>
        <strain evidence="4">CJ2</strain>
    </source>
</reference>
<dbReference type="STRING" id="365044.Pnap_3777"/>
<dbReference type="Proteomes" id="UP000000644">
    <property type="component" value="Chromosome"/>
</dbReference>
<protein>
    <recommendedName>
        <fullName evidence="5">FixH family protein</fullName>
    </recommendedName>
</protein>
<evidence type="ECO:0000256" key="2">
    <source>
        <dbReference type="SAM" id="Phobius"/>
    </source>
</evidence>
<dbReference type="AlphaFoldDB" id="A1VTU5"/>
<dbReference type="RefSeq" id="WP_011803139.1">
    <property type="nucleotide sequence ID" value="NC_008781.1"/>
</dbReference>
<keyword evidence="2" id="KW-0812">Transmembrane</keyword>
<dbReference type="KEGG" id="pna:Pnap_3777"/>
<dbReference type="eggNOG" id="COG3198">
    <property type="taxonomic scope" value="Bacteria"/>
</dbReference>
<evidence type="ECO:0000313" key="3">
    <source>
        <dbReference type="EMBL" id="ABM39073.1"/>
    </source>
</evidence>
<dbReference type="HOGENOM" id="CLU_190053_0_0_4"/>
<evidence type="ECO:0000256" key="1">
    <source>
        <dbReference type="SAM" id="MobiDB-lite"/>
    </source>
</evidence>
<feature type="region of interest" description="Disordered" evidence="1">
    <location>
        <begin position="59"/>
        <end position="86"/>
    </location>
</feature>
<accession>A1VTU5</accession>
<name>A1VTU5_POLNA</name>
<proteinExistence type="predicted"/>
<gene>
    <name evidence="3" type="ordered locus">Pnap_3777</name>
</gene>
<evidence type="ECO:0008006" key="5">
    <source>
        <dbReference type="Google" id="ProtNLM"/>
    </source>
</evidence>
<evidence type="ECO:0000313" key="4">
    <source>
        <dbReference type="Proteomes" id="UP000000644"/>
    </source>
</evidence>
<keyword evidence="2" id="KW-1133">Transmembrane helix</keyword>
<keyword evidence="4" id="KW-1185">Reference proteome</keyword>
<dbReference type="EMBL" id="CP000529">
    <property type="protein sequence ID" value="ABM39073.1"/>
    <property type="molecule type" value="Genomic_DNA"/>
</dbReference>
<sequence>MNTKDGQPWWKFGHVWMVFAGPAVVVVASFITLYLAIKIPDPVVTSYGQAARSESARLNAQSSANMAPAMQARNHAATGVPAPAEP</sequence>
<keyword evidence="2" id="KW-0472">Membrane</keyword>
<feature type="transmembrane region" description="Helical" evidence="2">
    <location>
        <begin position="15"/>
        <end position="37"/>
    </location>
</feature>
<organism evidence="3 4">
    <name type="scientific">Polaromonas naphthalenivorans (strain CJ2)</name>
    <dbReference type="NCBI Taxonomy" id="365044"/>
    <lineage>
        <taxon>Bacteria</taxon>
        <taxon>Pseudomonadati</taxon>
        <taxon>Pseudomonadota</taxon>
        <taxon>Betaproteobacteria</taxon>
        <taxon>Burkholderiales</taxon>
        <taxon>Comamonadaceae</taxon>
        <taxon>Polaromonas</taxon>
    </lineage>
</organism>